<evidence type="ECO:0000313" key="2">
    <source>
        <dbReference type="EMBL" id="MFD1871100.1"/>
    </source>
</evidence>
<dbReference type="EMBL" id="JBHUFD010000001">
    <property type="protein sequence ID" value="MFD1871100.1"/>
    <property type="molecule type" value="Genomic_DNA"/>
</dbReference>
<protein>
    <submittedName>
        <fullName evidence="2">Uncharacterized protein</fullName>
    </submittedName>
</protein>
<reference evidence="3" key="1">
    <citation type="journal article" date="2019" name="Int. J. Syst. Evol. Microbiol.">
        <title>The Global Catalogue of Microorganisms (GCM) 10K type strain sequencing project: providing services to taxonomists for standard genome sequencing and annotation.</title>
        <authorList>
            <consortium name="The Broad Institute Genomics Platform"/>
            <consortium name="The Broad Institute Genome Sequencing Center for Infectious Disease"/>
            <person name="Wu L."/>
            <person name="Ma J."/>
        </authorList>
    </citation>
    <scope>NUCLEOTIDE SEQUENCE [LARGE SCALE GENOMIC DNA]</scope>
    <source>
        <strain evidence="3">CGMCC 1.15795</strain>
    </source>
</reference>
<feature type="compositionally biased region" description="Gly residues" evidence="1">
    <location>
        <begin position="21"/>
        <end position="33"/>
    </location>
</feature>
<keyword evidence="3" id="KW-1185">Reference proteome</keyword>
<feature type="compositionally biased region" description="Low complexity" evidence="1">
    <location>
        <begin position="11"/>
        <end position="20"/>
    </location>
</feature>
<comment type="caution">
    <text evidence="2">The sequence shown here is derived from an EMBL/GenBank/DDBJ whole genome shotgun (WGS) entry which is preliminary data.</text>
</comment>
<evidence type="ECO:0000256" key="1">
    <source>
        <dbReference type="SAM" id="MobiDB-lite"/>
    </source>
</evidence>
<proteinExistence type="predicted"/>
<gene>
    <name evidence="2" type="ORF">ACFSDX_01580</name>
</gene>
<evidence type="ECO:0000313" key="3">
    <source>
        <dbReference type="Proteomes" id="UP001597197"/>
    </source>
</evidence>
<name>A0ABW4QNK9_9BACT</name>
<accession>A0ABW4QNK9</accession>
<dbReference type="Proteomes" id="UP001597197">
    <property type="component" value="Unassembled WGS sequence"/>
</dbReference>
<organism evidence="2 3">
    <name type="scientific">Hymenobacter bucti</name>
    <dbReference type="NCBI Taxonomy" id="1844114"/>
    <lineage>
        <taxon>Bacteria</taxon>
        <taxon>Pseudomonadati</taxon>
        <taxon>Bacteroidota</taxon>
        <taxon>Cytophagia</taxon>
        <taxon>Cytophagales</taxon>
        <taxon>Hymenobacteraceae</taxon>
        <taxon>Hymenobacter</taxon>
    </lineage>
</organism>
<sequence length="62" mass="6135">MALYEVNQLRGPSKGAPTSTPGGGAAGRPGGVGASQRGGSKGSKDERQVVGTCCAAPFSERE</sequence>
<feature type="region of interest" description="Disordered" evidence="1">
    <location>
        <begin position="1"/>
        <end position="62"/>
    </location>
</feature>
<dbReference type="RefSeq" id="WP_382311437.1">
    <property type="nucleotide sequence ID" value="NZ_JBHUFD010000001.1"/>
</dbReference>